<dbReference type="EMBL" id="JAERRJ010000002">
    <property type="protein sequence ID" value="MBL1074124.1"/>
    <property type="molecule type" value="Genomic_DNA"/>
</dbReference>
<feature type="transmembrane region" description="Helical" evidence="5">
    <location>
        <begin position="352"/>
        <end position="370"/>
    </location>
</feature>
<feature type="transmembrane region" description="Helical" evidence="5">
    <location>
        <begin position="276"/>
        <end position="299"/>
    </location>
</feature>
<feature type="transmembrane region" description="Helical" evidence="5">
    <location>
        <begin position="145"/>
        <end position="166"/>
    </location>
</feature>
<evidence type="ECO:0000313" key="8">
    <source>
        <dbReference type="Proteomes" id="UP000602198"/>
    </source>
</evidence>
<keyword evidence="4 5" id="KW-0472">Membrane</keyword>
<evidence type="ECO:0000256" key="3">
    <source>
        <dbReference type="ARBA" id="ARBA00022989"/>
    </source>
</evidence>
<evidence type="ECO:0000313" key="7">
    <source>
        <dbReference type="EMBL" id="MBL1074124.1"/>
    </source>
</evidence>
<keyword evidence="8" id="KW-1185">Reference proteome</keyword>
<dbReference type="Proteomes" id="UP000602198">
    <property type="component" value="Unassembled WGS sequence"/>
</dbReference>
<protein>
    <submittedName>
        <fullName evidence="7">FUSC family protein</fullName>
    </submittedName>
</protein>
<gene>
    <name evidence="7" type="ORF">JK358_06920</name>
</gene>
<dbReference type="InterPro" id="IPR049453">
    <property type="entry name" value="Memb_transporter_dom"/>
</dbReference>
<name>A0ABS1M2R7_9NOCA</name>
<evidence type="ECO:0000259" key="6">
    <source>
        <dbReference type="Pfam" id="PF13515"/>
    </source>
</evidence>
<comment type="caution">
    <text evidence="7">The sequence shown here is derived from an EMBL/GenBank/DDBJ whole genome shotgun (WGS) entry which is preliminary data.</text>
</comment>
<sequence>MRAGLFGVGPVGARWDAGVRSVAAFVLPAVLVVVTGHPGAAFFVSFGAFAVLYGEGRPYRVRWAVVLAAGAGLLAATGIGALLGEVLAGSGIVARALEFGVLVVLAVVAVYVFDAARLGPPGALFFVLVCSGAATAVAGGVPGTTILACTALGVGGSLLASMAGALRDPQRPERMAVETAVRAVDAYTAAHAQGVATTVGRHTAGDAITNAWAALYDSGPVDREPRSRLVDQLLTAHHELSTLPQDDPAELTEGQRFPLARPALGYRLRRPLSWDAHAVITAVRVGIACALAGLVGGLLGSARPHWALLAALIVLQAGPNRIQGQVRAIQRLAGTAVGLGVFALLMQLSPTGYALIAVFALLLFGIELFVANNYAIAAVFITPVALFAGGAATSTEPLTTLMSDRLIETAVGVLVALFALHFVLTHAHRRTFTWTENRIRSAALTLVDTLRTHPVDTTNTELRRDLQYELTGGMRAALDSLHNDPEWTQPRWPRHASLIREGYDLLAACWTVPTGERLPDPDGWARRFRPV</sequence>
<evidence type="ECO:0000256" key="5">
    <source>
        <dbReference type="SAM" id="Phobius"/>
    </source>
</evidence>
<accession>A0ABS1M2R7</accession>
<keyword evidence="2 5" id="KW-0812">Transmembrane</keyword>
<feature type="transmembrane region" description="Helical" evidence="5">
    <location>
        <begin position="375"/>
        <end position="394"/>
    </location>
</feature>
<keyword evidence="3 5" id="KW-1133">Transmembrane helix</keyword>
<organism evidence="7 8">
    <name type="scientific">Nocardia acididurans</name>
    <dbReference type="NCBI Taxonomy" id="2802282"/>
    <lineage>
        <taxon>Bacteria</taxon>
        <taxon>Bacillati</taxon>
        <taxon>Actinomycetota</taxon>
        <taxon>Actinomycetes</taxon>
        <taxon>Mycobacteriales</taxon>
        <taxon>Nocardiaceae</taxon>
        <taxon>Nocardia</taxon>
    </lineage>
</organism>
<dbReference type="Pfam" id="PF13515">
    <property type="entry name" value="FUSC_2"/>
    <property type="match status" value="1"/>
</dbReference>
<feature type="transmembrane region" description="Helical" evidence="5">
    <location>
        <begin position="406"/>
        <end position="424"/>
    </location>
</feature>
<comment type="subcellular location">
    <subcellularLocation>
        <location evidence="1">Membrane</location>
        <topology evidence="1">Multi-pass membrane protein</topology>
    </subcellularLocation>
</comment>
<feature type="transmembrane region" description="Helical" evidence="5">
    <location>
        <begin position="25"/>
        <end position="52"/>
    </location>
</feature>
<feature type="transmembrane region" description="Helical" evidence="5">
    <location>
        <begin position="122"/>
        <end position="139"/>
    </location>
</feature>
<reference evidence="7 8" key="1">
    <citation type="submission" date="2021-01" db="EMBL/GenBank/DDBJ databases">
        <title>WGS of actinomycetes isolated from Thailand.</title>
        <authorList>
            <person name="Thawai C."/>
        </authorList>
    </citation>
    <scope>NUCLEOTIDE SEQUENCE [LARGE SCALE GENOMIC DNA]</scope>
    <source>
        <strain evidence="7 8">LPG 2</strain>
    </source>
</reference>
<proteinExistence type="predicted"/>
<feature type="transmembrane region" description="Helical" evidence="5">
    <location>
        <begin position="92"/>
        <end position="113"/>
    </location>
</feature>
<feature type="transmembrane region" description="Helical" evidence="5">
    <location>
        <begin position="64"/>
        <end position="86"/>
    </location>
</feature>
<evidence type="ECO:0000256" key="4">
    <source>
        <dbReference type="ARBA" id="ARBA00023136"/>
    </source>
</evidence>
<evidence type="ECO:0000256" key="2">
    <source>
        <dbReference type="ARBA" id="ARBA00022692"/>
    </source>
</evidence>
<feature type="domain" description="Integral membrane bound transporter" evidence="6">
    <location>
        <begin position="291"/>
        <end position="418"/>
    </location>
</feature>
<evidence type="ECO:0000256" key="1">
    <source>
        <dbReference type="ARBA" id="ARBA00004141"/>
    </source>
</evidence>